<dbReference type="InterPro" id="IPR050951">
    <property type="entry name" value="Retrovirus_Pol_polyprotein"/>
</dbReference>
<name>A0A6G0J8B1_LARCR</name>
<feature type="region of interest" description="Disordered" evidence="1">
    <location>
        <begin position="124"/>
        <end position="206"/>
    </location>
</feature>
<dbReference type="EMBL" id="REGW02000002">
    <property type="protein sequence ID" value="KAE8299706.1"/>
    <property type="molecule type" value="Genomic_DNA"/>
</dbReference>
<evidence type="ECO:0000313" key="2">
    <source>
        <dbReference type="EMBL" id="KAE8299706.1"/>
    </source>
</evidence>
<protein>
    <submittedName>
        <fullName evidence="2">Uncharacterized protein</fullName>
    </submittedName>
</protein>
<keyword evidence="3" id="KW-1185">Reference proteome</keyword>
<gene>
    <name evidence="2" type="ORF">D5F01_LYC02119</name>
</gene>
<evidence type="ECO:0000313" key="3">
    <source>
        <dbReference type="Proteomes" id="UP000424527"/>
    </source>
</evidence>
<comment type="caution">
    <text evidence="2">The sequence shown here is derived from an EMBL/GenBank/DDBJ whole genome shotgun (WGS) entry which is preliminary data.</text>
</comment>
<feature type="compositionally biased region" description="Polar residues" evidence="1">
    <location>
        <begin position="172"/>
        <end position="184"/>
    </location>
</feature>
<dbReference type="Proteomes" id="UP000424527">
    <property type="component" value="Unassembled WGS sequence"/>
</dbReference>
<dbReference type="AlphaFoldDB" id="A0A6G0J8B1"/>
<evidence type="ECO:0000256" key="1">
    <source>
        <dbReference type="SAM" id="MobiDB-lite"/>
    </source>
</evidence>
<reference evidence="2 3" key="1">
    <citation type="submission" date="2019-07" db="EMBL/GenBank/DDBJ databases">
        <title>Chromosome genome assembly for large yellow croaker.</title>
        <authorList>
            <person name="Xiao S."/>
        </authorList>
    </citation>
    <scope>NUCLEOTIDE SEQUENCE [LARGE SCALE GENOMIC DNA]</scope>
    <source>
        <strain evidence="2">JMULYC20181020</strain>
        <tissue evidence="2">Muscle</tissue>
    </source>
</reference>
<dbReference type="PANTHER" id="PTHR37984:SF13">
    <property type="entry name" value="RIBONUCLEASE H"/>
    <property type="match status" value="1"/>
</dbReference>
<sequence>MSGHTLETKLSRFLFQYRITPYTTTGISPAEMLMGGKPKSHLALLHPDVGVRVVRSLEEQKERRDRHAKERFFKPGDCVFIKNFSQGPPQLPGIICHQTGPVSFMVDLCDGRQIRRHQDHLRVRHRAGGERPQSVAHKDSVDSSTADWEVPVAPQHNDGLSVPTDGLFVTQPVGSPSPAQSTQPVCPPVGPRRSKRQHKPPDRLTC</sequence>
<proteinExistence type="predicted"/>
<accession>A0A6G0J8B1</accession>
<organism evidence="2 3">
    <name type="scientific">Larimichthys crocea</name>
    <name type="common">Large yellow croaker</name>
    <name type="synonym">Pseudosciaena crocea</name>
    <dbReference type="NCBI Taxonomy" id="215358"/>
    <lineage>
        <taxon>Eukaryota</taxon>
        <taxon>Metazoa</taxon>
        <taxon>Chordata</taxon>
        <taxon>Craniata</taxon>
        <taxon>Vertebrata</taxon>
        <taxon>Euteleostomi</taxon>
        <taxon>Actinopterygii</taxon>
        <taxon>Neopterygii</taxon>
        <taxon>Teleostei</taxon>
        <taxon>Neoteleostei</taxon>
        <taxon>Acanthomorphata</taxon>
        <taxon>Eupercaria</taxon>
        <taxon>Sciaenidae</taxon>
        <taxon>Larimichthys</taxon>
    </lineage>
</organism>
<dbReference type="PANTHER" id="PTHR37984">
    <property type="entry name" value="PROTEIN CBG26694"/>
    <property type="match status" value="1"/>
</dbReference>